<dbReference type="GO" id="GO:0006679">
    <property type="term" value="P:glucosylceramide biosynthetic process"/>
    <property type="evidence" value="ECO:0007669"/>
    <property type="project" value="TreeGrafter"/>
</dbReference>
<dbReference type="GO" id="GO:0016020">
    <property type="term" value="C:membrane"/>
    <property type="evidence" value="ECO:0007669"/>
    <property type="project" value="UniProtKB-SubCell"/>
</dbReference>
<dbReference type="InterPro" id="IPR025993">
    <property type="entry name" value="Ceramide_glucosylTrfase"/>
</dbReference>
<feature type="transmembrane region" description="Helical" evidence="16">
    <location>
        <begin position="6"/>
        <end position="25"/>
    </location>
</feature>
<evidence type="ECO:0000256" key="6">
    <source>
        <dbReference type="ARBA" id="ARBA00019988"/>
    </source>
</evidence>
<dbReference type="PANTHER" id="PTHR12726:SF0">
    <property type="entry name" value="CERAMIDE GLUCOSYLTRANSFERASE"/>
    <property type="match status" value="1"/>
</dbReference>
<feature type="region of interest" description="Disordered" evidence="15">
    <location>
        <begin position="213"/>
        <end position="236"/>
    </location>
</feature>
<dbReference type="GeneID" id="39580191"/>
<protein>
    <recommendedName>
        <fullName evidence="6">Ceramide glucosyltransferase</fullName>
        <ecNumber evidence="5">2.4.1.80</ecNumber>
    </recommendedName>
    <alternativeName>
        <fullName evidence="13">Glucosylceramide synthase</fullName>
    </alternativeName>
    <alternativeName>
        <fullName evidence="14">UDP-glucose ceramide glucosyltransferase</fullName>
    </alternativeName>
    <alternativeName>
        <fullName evidence="12">UDP-glucose:N-acylsphingosine D-glucosyltransferase</fullName>
    </alternativeName>
</protein>
<keyword evidence="8 17" id="KW-0808">Transferase</keyword>
<accession>A0A3N2PWW7</accession>
<comment type="similarity">
    <text evidence="4">Belongs to the glycosyltransferase 2 family.</text>
</comment>
<evidence type="ECO:0000256" key="10">
    <source>
        <dbReference type="ARBA" id="ARBA00022989"/>
    </source>
</evidence>
<keyword evidence="18" id="KW-1185">Reference proteome</keyword>
<comment type="subcellular location">
    <subcellularLocation>
        <location evidence="1">Membrane</location>
        <topology evidence="1">Multi-pass membrane protein</topology>
    </subcellularLocation>
</comment>
<feature type="compositionally biased region" description="Low complexity" evidence="15">
    <location>
        <begin position="215"/>
        <end position="234"/>
    </location>
</feature>
<sequence>MTDLSLLVEAAAYICAIWSFFVFIVQSIGISRIFASCSYRPRPPVTPSLPKDQVPHVTIIRPVKGLEPELYHCLASTFHLDYPLDKLTVYLCVSEKTDPAYPVLLKLAQDYRQFDVRVFVEHDDPLLHGSAGHVDNLGPNPKIRNVSRAYREAKGDIIWMIDCNIWVGKGTAGRMVDKLLGLRHDGKQGQPYKFVHMLPLVVDTVSLWGSPSPQSENETLLSSSSPTSEGGLPTYLSRNDNTLLARIRNHGGGRLDEMFMATTHAKFYSAINTVGIAPCIVGKSNMFRKSHLDTLTDPAQNPSLPAHKTPHPTGIDYFSNYICEDHLIGDLLFRSKLPGLKNHGLVFGDLAVQPTAGMSVASYIGRRVRWLRARKWTVITATLVEPGVESLLCCAYCAFALTTIPWFHERWGVPQTWAAMGWIWLATVALWVMGDWFTYRRLHAGHSTEVDERTPGFARGTSNRGGAPGRSFFLEWIPAWVGREVLALPIWTWAVLLGATVNWRGNKFLVRMDMSVVEYDKPRTQKLSAVRSGVPSPNGGVRSRSNNRQD</sequence>
<keyword evidence="7" id="KW-0328">Glycosyltransferase</keyword>
<evidence type="ECO:0000256" key="2">
    <source>
        <dbReference type="ARBA" id="ARBA00004760"/>
    </source>
</evidence>
<reference evidence="17 18" key="1">
    <citation type="journal article" date="2018" name="Mol. Ecol.">
        <title>The obligate alkalophilic soda-lake fungus Sodiomyces alkalinus has shifted to a protein diet.</title>
        <authorList>
            <person name="Grum-Grzhimaylo A.A."/>
            <person name="Falkoski D.L."/>
            <person name="van den Heuvel J."/>
            <person name="Valero-Jimenez C.A."/>
            <person name="Min B."/>
            <person name="Choi I.G."/>
            <person name="Lipzen A."/>
            <person name="Daum C.G."/>
            <person name="Aanen D.K."/>
            <person name="Tsang A."/>
            <person name="Henrissat B."/>
            <person name="Bilanenko E.N."/>
            <person name="de Vries R.P."/>
            <person name="van Kan J.A.L."/>
            <person name="Grigoriev I.V."/>
            <person name="Debets A.J.M."/>
        </authorList>
    </citation>
    <scope>NUCLEOTIDE SEQUENCE [LARGE SCALE GENOMIC DNA]</scope>
    <source>
        <strain evidence="17 18">F11</strain>
    </source>
</reference>
<evidence type="ECO:0000256" key="5">
    <source>
        <dbReference type="ARBA" id="ARBA00012699"/>
    </source>
</evidence>
<dbReference type="UniPathway" id="UPA00222"/>
<dbReference type="GO" id="GO:0008120">
    <property type="term" value="F:ceramide glucosyltransferase activity"/>
    <property type="evidence" value="ECO:0007669"/>
    <property type="project" value="UniProtKB-EC"/>
</dbReference>
<evidence type="ECO:0000256" key="15">
    <source>
        <dbReference type="SAM" id="MobiDB-lite"/>
    </source>
</evidence>
<dbReference type="Pfam" id="PF13506">
    <property type="entry name" value="Glyco_transf_21"/>
    <property type="match status" value="1"/>
</dbReference>
<evidence type="ECO:0000256" key="13">
    <source>
        <dbReference type="ARBA" id="ARBA00031543"/>
    </source>
</evidence>
<comment type="pathway">
    <text evidence="3">Sphingolipid metabolism.</text>
</comment>
<dbReference type="STRING" id="1314773.A0A3N2PWW7"/>
<evidence type="ECO:0000256" key="3">
    <source>
        <dbReference type="ARBA" id="ARBA00004991"/>
    </source>
</evidence>
<feature type="region of interest" description="Disordered" evidence="15">
    <location>
        <begin position="527"/>
        <end position="550"/>
    </location>
</feature>
<evidence type="ECO:0000256" key="14">
    <source>
        <dbReference type="ARBA" id="ARBA00032575"/>
    </source>
</evidence>
<dbReference type="RefSeq" id="XP_028466825.1">
    <property type="nucleotide sequence ID" value="XM_028611713.1"/>
</dbReference>
<dbReference type="Proteomes" id="UP000272025">
    <property type="component" value="Unassembled WGS sequence"/>
</dbReference>
<organism evidence="17 18">
    <name type="scientific">Sodiomyces alkalinus (strain CBS 110278 / VKM F-3762 / F11)</name>
    <name type="common">Alkaliphilic filamentous fungus</name>
    <dbReference type="NCBI Taxonomy" id="1314773"/>
    <lineage>
        <taxon>Eukaryota</taxon>
        <taxon>Fungi</taxon>
        <taxon>Dikarya</taxon>
        <taxon>Ascomycota</taxon>
        <taxon>Pezizomycotina</taxon>
        <taxon>Sordariomycetes</taxon>
        <taxon>Hypocreomycetidae</taxon>
        <taxon>Glomerellales</taxon>
        <taxon>Plectosphaerellaceae</taxon>
        <taxon>Sodiomyces</taxon>
    </lineage>
</organism>
<evidence type="ECO:0000256" key="16">
    <source>
        <dbReference type="SAM" id="Phobius"/>
    </source>
</evidence>
<name>A0A3N2PWW7_SODAK</name>
<evidence type="ECO:0000256" key="12">
    <source>
        <dbReference type="ARBA" id="ARBA00031017"/>
    </source>
</evidence>
<proteinExistence type="inferred from homology"/>
<dbReference type="SUPFAM" id="SSF53448">
    <property type="entry name" value="Nucleotide-diphospho-sugar transferases"/>
    <property type="match status" value="1"/>
</dbReference>
<keyword evidence="9 16" id="KW-0812">Transmembrane</keyword>
<comment type="pathway">
    <text evidence="2">Lipid metabolism; sphingolipid metabolism.</text>
</comment>
<dbReference type="EC" id="2.4.1.80" evidence="5"/>
<evidence type="ECO:0000313" key="17">
    <source>
        <dbReference type="EMBL" id="ROT39019.1"/>
    </source>
</evidence>
<evidence type="ECO:0000256" key="8">
    <source>
        <dbReference type="ARBA" id="ARBA00022679"/>
    </source>
</evidence>
<dbReference type="EMBL" id="ML119054">
    <property type="protein sequence ID" value="ROT39019.1"/>
    <property type="molecule type" value="Genomic_DNA"/>
</dbReference>
<evidence type="ECO:0000313" key="18">
    <source>
        <dbReference type="Proteomes" id="UP000272025"/>
    </source>
</evidence>
<keyword evidence="10 16" id="KW-1133">Transmembrane helix</keyword>
<evidence type="ECO:0000256" key="11">
    <source>
        <dbReference type="ARBA" id="ARBA00023136"/>
    </source>
</evidence>
<evidence type="ECO:0000256" key="7">
    <source>
        <dbReference type="ARBA" id="ARBA00022676"/>
    </source>
</evidence>
<evidence type="ECO:0000256" key="4">
    <source>
        <dbReference type="ARBA" id="ARBA00006739"/>
    </source>
</evidence>
<dbReference type="PANTHER" id="PTHR12726">
    <property type="entry name" value="CERAMIDE GLUCOSYLTRANSFERASE"/>
    <property type="match status" value="1"/>
</dbReference>
<evidence type="ECO:0000256" key="1">
    <source>
        <dbReference type="ARBA" id="ARBA00004141"/>
    </source>
</evidence>
<dbReference type="AlphaFoldDB" id="A0A3N2PWW7"/>
<keyword evidence="11 16" id="KW-0472">Membrane</keyword>
<evidence type="ECO:0000256" key="9">
    <source>
        <dbReference type="ARBA" id="ARBA00022692"/>
    </source>
</evidence>
<dbReference type="OrthoDB" id="1483400at2759"/>
<dbReference type="InterPro" id="IPR029044">
    <property type="entry name" value="Nucleotide-diphossugar_trans"/>
</dbReference>
<gene>
    <name evidence="17" type="ORF">SODALDRAFT_332457</name>
</gene>